<reference evidence="1" key="1">
    <citation type="journal article" date="2020" name="Stud. Mycol.">
        <title>101 Dothideomycetes genomes: a test case for predicting lifestyles and emergence of pathogens.</title>
        <authorList>
            <person name="Haridas S."/>
            <person name="Albert R."/>
            <person name="Binder M."/>
            <person name="Bloem J."/>
            <person name="Labutti K."/>
            <person name="Salamov A."/>
            <person name="Andreopoulos B."/>
            <person name="Baker S."/>
            <person name="Barry K."/>
            <person name="Bills G."/>
            <person name="Bluhm B."/>
            <person name="Cannon C."/>
            <person name="Castanera R."/>
            <person name="Culley D."/>
            <person name="Daum C."/>
            <person name="Ezra D."/>
            <person name="Gonzalez J."/>
            <person name="Henrissat B."/>
            <person name="Kuo A."/>
            <person name="Liang C."/>
            <person name="Lipzen A."/>
            <person name="Lutzoni F."/>
            <person name="Magnuson J."/>
            <person name="Mondo S."/>
            <person name="Nolan M."/>
            <person name="Ohm R."/>
            <person name="Pangilinan J."/>
            <person name="Park H.-J."/>
            <person name="Ramirez L."/>
            <person name="Alfaro M."/>
            <person name="Sun H."/>
            <person name="Tritt A."/>
            <person name="Yoshinaga Y."/>
            <person name="Zwiers L.-H."/>
            <person name="Turgeon B."/>
            <person name="Goodwin S."/>
            <person name="Spatafora J."/>
            <person name="Crous P."/>
            <person name="Grigoriev I."/>
        </authorList>
    </citation>
    <scope>NUCLEOTIDE SEQUENCE</scope>
    <source>
        <strain evidence="1">CBS 109.77</strain>
    </source>
</reference>
<keyword evidence="2" id="KW-1185">Reference proteome</keyword>
<sequence>MRERRGNSRSRGRGCRLEETPLEALGAGWKWRLDRRADAERRRRGASNRSRRAVAQHDSTCHGLSVQAVTAGGEERASEQVAAVAQLHGSEGVGFCRRAACTREVHPSAKRVLYAGLARLGTTISFISFTPPQEQEDTRAWMRQRRCSRPTLAGRVFSLMGNTGRQASRQAGKQASTQHACTTLSRCAVARTALEGSPR</sequence>
<proteinExistence type="predicted"/>
<dbReference type="Proteomes" id="UP000799757">
    <property type="component" value="Unassembled WGS sequence"/>
</dbReference>
<accession>A0A6A6XBG2</accession>
<protein>
    <submittedName>
        <fullName evidence="1">Uncharacterized protein</fullName>
    </submittedName>
</protein>
<dbReference type="EMBL" id="MU001935">
    <property type="protein sequence ID" value="KAF2793255.1"/>
    <property type="molecule type" value="Genomic_DNA"/>
</dbReference>
<organism evidence="1 2">
    <name type="scientific">Melanomma pulvis-pyrius CBS 109.77</name>
    <dbReference type="NCBI Taxonomy" id="1314802"/>
    <lineage>
        <taxon>Eukaryota</taxon>
        <taxon>Fungi</taxon>
        <taxon>Dikarya</taxon>
        <taxon>Ascomycota</taxon>
        <taxon>Pezizomycotina</taxon>
        <taxon>Dothideomycetes</taxon>
        <taxon>Pleosporomycetidae</taxon>
        <taxon>Pleosporales</taxon>
        <taxon>Melanommataceae</taxon>
        <taxon>Melanomma</taxon>
    </lineage>
</organism>
<gene>
    <name evidence="1" type="ORF">K505DRAFT_42630</name>
</gene>
<evidence type="ECO:0000313" key="1">
    <source>
        <dbReference type="EMBL" id="KAF2793255.1"/>
    </source>
</evidence>
<dbReference type="AlphaFoldDB" id="A0A6A6XBG2"/>
<evidence type="ECO:0000313" key="2">
    <source>
        <dbReference type="Proteomes" id="UP000799757"/>
    </source>
</evidence>
<name>A0A6A6XBG2_9PLEO</name>